<evidence type="ECO:0000313" key="6">
    <source>
        <dbReference type="Proteomes" id="UP001196408"/>
    </source>
</evidence>
<dbReference type="PANTHER" id="PTHR22604">
    <property type="entry name" value="OXIDOREDUCTASES"/>
    <property type="match status" value="1"/>
</dbReference>
<dbReference type="GO" id="GO:0000166">
    <property type="term" value="F:nucleotide binding"/>
    <property type="evidence" value="ECO:0007669"/>
    <property type="project" value="InterPro"/>
</dbReference>
<name>A0AAW4MR63_9FIRM</name>
<dbReference type="GeneID" id="301323498"/>
<reference evidence="4 7" key="1">
    <citation type="submission" date="2021-06" db="EMBL/GenBank/DDBJ databases">
        <title>Collection of gut derived symbiotic bacterial strains cultured from healthy donors.</title>
        <authorList>
            <person name="Lin H."/>
            <person name="Littmann E."/>
            <person name="Pamer E.G."/>
        </authorList>
    </citation>
    <scope>NUCLEOTIDE SEQUENCE</scope>
    <source>
        <strain evidence="5 7">MSK.21.70</strain>
        <strain evidence="4">MSK.21.82</strain>
    </source>
</reference>
<evidence type="ECO:0000313" key="7">
    <source>
        <dbReference type="Proteomes" id="UP001197492"/>
    </source>
</evidence>
<dbReference type="Pfam" id="PF22725">
    <property type="entry name" value="GFO_IDH_MocA_C3"/>
    <property type="match status" value="1"/>
</dbReference>
<dbReference type="AlphaFoldDB" id="A0AAW4MR63"/>
<dbReference type="Pfam" id="PF01408">
    <property type="entry name" value="GFO_IDH_MocA"/>
    <property type="match status" value="1"/>
</dbReference>
<dbReference type="RefSeq" id="WP_217747604.1">
    <property type="nucleotide sequence ID" value="NZ_JAHOEB010000028.1"/>
</dbReference>
<dbReference type="InterPro" id="IPR055170">
    <property type="entry name" value="GFO_IDH_MocA-like_dom"/>
</dbReference>
<feature type="domain" description="GFO/IDH/MocA-like oxidoreductase" evidence="3">
    <location>
        <begin position="130"/>
        <end position="243"/>
    </location>
</feature>
<keyword evidence="7" id="KW-1185">Reference proteome</keyword>
<dbReference type="EMBL" id="JAHOEF010000030">
    <property type="protein sequence ID" value="MBV3382771.1"/>
    <property type="molecule type" value="Genomic_DNA"/>
</dbReference>
<dbReference type="PANTHER" id="PTHR22604:SF105">
    <property type="entry name" value="TRANS-1,2-DIHYDROBENZENE-1,2-DIOL DEHYDROGENASE"/>
    <property type="match status" value="1"/>
</dbReference>
<evidence type="ECO:0000259" key="2">
    <source>
        <dbReference type="Pfam" id="PF01408"/>
    </source>
</evidence>
<evidence type="ECO:0000313" key="5">
    <source>
        <dbReference type="EMBL" id="MBV3392793.1"/>
    </source>
</evidence>
<dbReference type="GO" id="GO:0016491">
    <property type="term" value="F:oxidoreductase activity"/>
    <property type="evidence" value="ECO:0007669"/>
    <property type="project" value="UniProtKB-KW"/>
</dbReference>
<evidence type="ECO:0000256" key="1">
    <source>
        <dbReference type="ARBA" id="ARBA00023002"/>
    </source>
</evidence>
<feature type="domain" description="Gfo/Idh/MocA-like oxidoreductase N-terminal" evidence="2">
    <location>
        <begin position="2"/>
        <end position="118"/>
    </location>
</feature>
<protein>
    <submittedName>
        <fullName evidence="4">Gfo/Idh/MocA family oxidoreductase</fullName>
    </submittedName>
</protein>
<gene>
    <name evidence="4" type="ORF">KSV97_05980</name>
    <name evidence="5" type="ORF">KSW06_05940</name>
</gene>
<proteinExistence type="predicted"/>
<dbReference type="InterPro" id="IPR050984">
    <property type="entry name" value="Gfo/Idh/MocA_domain"/>
</dbReference>
<dbReference type="InterPro" id="IPR000683">
    <property type="entry name" value="Gfo/Idh/MocA-like_OxRdtase_N"/>
</dbReference>
<keyword evidence="1" id="KW-0560">Oxidoreductase</keyword>
<dbReference type="Proteomes" id="UP001196408">
    <property type="component" value="Unassembled WGS sequence"/>
</dbReference>
<dbReference type="Proteomes" id="UP001197492">
    <property type="component" value="Unassembled WGS sequence"/>
</dbReference>
<evidence type="ECO:0000259" key="3">
    <source>
        <dbReference type="Pfam" id="PF22725"/>
    </source>
</evidence>
<comment type="caution">
    <text evidence="4">The sequence shown here is derived from an EMBL/GenBank/DDBJ whole genome shotgun (WGS) entry which is preliminary data.</text>
</comment>
<evidence type="ECO:0000313" key="4">
    <source>
        <dbReference type="EMBL" id="MBV3382771.1"/>
    </source>
</evidence>
<accession>A0AAW4MR63</accession>
<organism evidence="4 6">
    <name type="scientific">Catenibacterium mitsuokai</name>
    <dbReference type="NCBI Taxonomy" id="100886"/>
    <lineage>
        <taxon>Bacteria</taxon>
        <taxon>Bacillati</taxon>
        <taxon>Bacillota</taxon>
        <taxon>Erysipelotrichia</taxon>
        <taxon>Erysipelotrichales</taxon>
        <taxon>Coprobacillaceae</taxon>
        <taxon>Catenibacterium</taxon>
    </lineage>
</organism>
<sequence length="317" mass="36225">MLNWGVIGLGRIAQRFCESLSHFDEACFYAGASHNPEKRQQFKELYHPEKLYDDYMKLLEDENVDIVYIALPHASHYKYALEAMKHHKAVLVEKPATLTSKEIRTLCEYSEKNHVFFMEAMKSRFIPMINQVHKEIDKGIIGDIVSIENHFQSIVPYDEYSYIYDPKQGGALYDTGIYNIATVLDFVKSPVVSISNDVKVEHGVDVHDSITLEFENGVKAFMEASLDGPVRKDMIITGTKGTIILDPFYRPTKAVISFNGESFTGEIPYDIDDFHTEIEACHEAIAYIKVESDRMSHQDSIDCIELMERIGETICRS</sequence>
<dbReference type="EMBL" id="JAHOEL010000029">
    <property type="protein sequence ID" value="MBV3392793.1"/>
    <property type="molecule type" value="Genomic_DNA"/>
</dbReference>